<keyword evidence="2" id="KW-0677">Repeat</keyword>
<protein>
    <submittedName>
        <fullName evidence="7">Disease resistance protein</fullName>
    </submittedName>
</protein>
<evidence type="ECO:0000256" key="1">
    <source>
        <dbReference type="ARBA" id="ARBA00022614"/>
    </source>
</evidence>
<evidence type="ECO:0000256" key="2">
    <source>
        <dbReference type="ARBA" id="ARBA00022737"/>
    </source>
</evidence>
<gene>
    <name evidence="7" type="primary">VvCHDp000210_15</name>
    <name evidence="7" type="ORF">CK203_059904</name>
</gene>
<feature type="compositionally biased region" description="Basic and acidic residues" evidence="5">
    <location>
        <begin position="52"/>
        <end position="64"/>
    </location>
</feature>
<dbReference type="GO" id="GO:0006952">
    <property type="term" value="P:defense response"/>
    <property type="evidence" value="ECO:0007669"/>
    <property type="project" value="UniProtKB-KW"/>
</dbReference>
<dbReference type="Proteomes" id="UP000288805">
    <property type="component" value="Unassembled WGS sequence"/>
</dbReference>
<reference evidence="7 8" key="1">
    <citation type="journal article" date="2018" name="PLoS Genet.">
        <title>Population sequencing reveals clonal diversity and ancestral inbreeding in the grapevine cultivar Chardonnay.</title>
        <authorList>
            <person name="Roach M.J."/>
            <person name="Johnson D.L."/>
            <person name="Bohlmann J."/>
            <person name="van Vuuren H.J."/>
            <person name="Jones S.J."/>
            <person name="Pretorius I.S."/>
            <person name="Schmidt S.A."/>
            <person name="Borneman A.R."/>
        </authorList>
    </citation>
    <scope>NUCLEOTIDE SEQUENCE [LARGE SCALE GENOMIC DNA]</scope>
    <source>
        <strain evidence="8">cv. Chardonnay</strain>
        <tissue evidence="7">Leaf</tissue>
    </source>
</reference>
<proteinExistence type="predicted"/>
<feature type="domain" description="Disease resistance R13L4/SHOC-2-like LRR" evidence="6">
    <location>
        <begin position="464"/>
        <end position="785"/>
    </location>
</feature>
<dbReference type="InterPro" id="IPR042197">
    <property type="entry name" value="Apaf_helical"/>
</dbReference>
<name>A0A438GNS4_VITVI</name>
<dbReference type="SMART" id="SM00369">
    <property type="entry name" value="LRR_TYP"/>
    <property type="match status" value="2"/>
</dbReference>
<organism evidence="7 8">
    <name type="scientific">Vitis vinifera</name>
    <name type="common">Grape</name>
    <dbReference type="NCBI Taxonomy" id="29760"/>
    <lineage>
        <taxon>Eukaryota</taxon>
        <taxon>Viridiplantae</taxon>
        <taxon>Streptophyta</taxon>
        <taxon>Embryophyta</taxon>
        <taxon>Tracheophyta</taxon>
        <taxon>Spermatophyta</taxon>
        <taxon>Magnoliopsida</taxon>
        <taxon>eudicotyledons</taxon>
        <taxon>Gunneridae</taxon>
        <taxon>Pentapetalae</taxon>
        <taxon>rosids</taxon>
        <taxon>Vitales</taxon>
        <taxon>Vitaceae</taxon>
        <taxon>Viteae</taxon>
        <taxon>Vitis</taxon>
    </lineage>
</organism>
<feature type="region of interest" description="Disordered" evidence="5">
    <location>
        <begin position="52"/>
        <end position="79"/>
    </location>
</feature>
<dbReference type="InterPro" id="IPR027417">
    <property type="entry name" value="P-loop_NTPase"/>
</dbReference>
<dbReference type="Pfam" id="PF23598">
    <property type="entry name" value="LRR_14"/>
    <property type="match status" value="1"/>
</dbReference>
<evidence type="ECO:0000313" key="7">
    <source>
        <dbReference type="EMBL" id="RVW73865.1"/>
    </source>
</evidence>
<dbReference type="SUPFAM" id="SSF52540">
    <property type="entry name" value="P-loop containing nucleoside triphosphate hydrolases"/>
    <property type="match status" value="1"/>
</dbReference>
<dbReference type="GO" id="GO:0005524">
    <property type="term" value="F:ATP binding"/>
    <property type="evidence" value="ECO:0007669"/>
    <property type="project" value="UniProtKB-KW"/>
</dbReference>
<dbReference type="Gene3D" id="1.10.8.430">
    <property type="entry name" value="Helical domain of apoptotic protease-activating factors"/>
    <property type="match status" value="1"/>
</dbReference>
<dbReference type="InterPro" id="IPR050905">
    <property type="entry name" value="Plant_NBS-LRR"/>
</dbReference>
<dbReference type="GO" id="GO:0043531">
    <property type="term" value="F:ADP binding"/>
    <property type="evidence" value="ECO:0007669"/>
    <property type="project" value="InterPro"/>
</dbReference>
<evidence type="ECO:0000256" key="4">
    <source>
        <dbReference type="ARBA" id="ARBA00022821"/>
    </source>
</evidence>
<dbReference type="EMBL" id="QGNW01000381">
    <property type="protein sequence ID" value="RVW73865.1"/>
    <property type="molecule type" value="Genomic_DNA"/>
</dbReference>
<dbReference type="InterPro" id="IPR032675">
    <property type="entry name" value="LRR_dom_sf"/>
</dbReference>
<evidence type="ECO:0000313" key="8">
    <source>
        <dbReference type="Proteomes" id="UP000288805"/>
    </source>
</evidence>
<dbReference type="AlphaFoldDB" id="A0A438GNS4"/>
<evidence type="ECO:0000256" key="3">
    <source>
        <dbReference type="ARBA" id="ARBA00022741"/>
    </source>
</evidence>
<keyword evidence="3" id="KW-0547">Nucleotide-binding</keyword>
<dbReference type="Gene3D" id="3.80.10.10">
    <property type="entry name" value="Ribonuclease Inhibitor"/>
    <property type="match status" value="2"/>
</dbReference>
<evidence type="ECO:0000256" key="5">
    <source>
        <dbReference type="SAM" id="MobiDB-lite"/>
    </source>
</evidence>
<comment type="caution">
    <text evidence="7">The sequence shown here is derived from an EMBL/GenBank/DDBJ whole genome shotgun (WGS) entry which is preliminary data.</text>
</comment>
<accession>A0A438GNS4</accession>
<evidence type="ECO:0000259" key="6">
    <source>
        <dbReference type="Pfam" id="PF23598"/>
    </source>
</evidence>
<dbReference type="PANTHER" id="PTHR33463:SF179">
    <property type="entry name" value="NB-ARC DOMAIN-CONTAINING PROTEIN"/>
    <property type="match status" value="1"/>
</dbReference>
<dbReference type="PANTHER" id="PTHR33463">
    <property type="entry name" value="NB-ARC DOMAIN-CONTAINING PROTEIN-RELATED"/>
    <property type="match status" value="1"/>
</dbReference>
<dbReference type="InterPro" id="IPR003591">
    <property type="entry name" value="Leu-rich_rpt_typical-subtyp"/>
</dbReference>
<sequence>MTPVDTSKMYSEIITLLDHSMDDIEAYVPPEVINKMCKKSLAVDTTATIHTKETRSDSKVEQGKKGTIHRHSAVKQGEDASAQHGNIIFVPEKICNLAVDFAINQISRDIENPEVLRIGISGRDAIRVTSQLKNLPQIRKMFNVVVQTGSRQIVKRHKLLIIVDYIHESINMSHVGTNWWNSKNIQKIVSTTRLQKAHRRMTVDLEIRMEDHLLSWKLFCMNVGKVVRSSHIQGVAIDVVERCCGHLLAIVLMGRALKEVNDVSIWKHASHALCVCPTSQMKDSILFNALAFICEQLGSKTTCVKHCALNMDKEGMDKVHLIQRWIKDGLIGTVGEGEVIVEDLLNAFLLESSHNGVSVRMQDEIREELGNLFGPKLNPPVLNLGGKGLTMPPNDEAWEEAGEICLMNNELFELPDSPNCPQLRVLLLQANPFLTVIPHLFFEHMTSLQILDLSHTRIKFLPKSLFKLFKLRNFFLRGCELFMKVPPEVGELSNLEVLDFDGTEIISLPMDVGKLSKLTCLKLSFYGEDKDERKNNRSTTIIPHNVIGKLLQLEELSIDVNPDDERWNGTVKNIIKEVCSLKELKVLKLYLPEIVLLNDFMWNEISFRSLSRFSFIVGGHLKRIISRLPRETTFEFKKQKRCLKYVNGEDIPVEIKEVLQHATALFLDRYLTLTKLSEFGIENMKKLEVCVLGECKEIQTLVDGAEINKQEDNVGDVNEETVLGSLRSLSIHYMKNLRSIWEGPVQKGCLSSLKSLALHTCPQLTTIFTLDLLENLNFLEELVIENCPKISSLVTHELPAEEIQLCSIVHLPKLKKISLHYMHELVSISSGLRIAPKVEWMSFYGCPNLKTLSPMDVSSSNLKGIIGEQKLVISFSTEAREKPSQHPVLDALFSFHECGKGKGIIEFGGAMHQFDLSGNVFQTSRLKEVAAEVLRIKMEYSEGLNLLSSFPSTLKYIYRTSTRDIEESIAKELDNVGTNWWNAENLEKIVVTSWYMGSKVSQLVVDLEMRMKDHLLLRELFSRNAGAVVHSSSIRHLAIQVLKQCYSHLLATVLIARALKEVKDVRIWEYASQALGLPPTSYTEDRFLFNALAFVQGHLGFNNLEDLVVEDCSEINNILSHNVPAKDANPWMRFLPNLKLSLHYMPKLVSSSGGSPFAPKLEWLSVYASKPARFQLKKERASTGVSFLEMATLRTPLFAHSISMLKFDIFLTAADCLISEIDHPLRASSKEVPCRSKLLSFLLSKGIFKYALNLAAAVNQMNEIRVEDY</sequence>
<keyword evidence="4" id="KW-0611">Plant defense</keyword>
<keyword evidence="1" id="KW-0433">Leucine-rich repeat</keyword>
<dbReference type="InterPro" id="IPR055414">
    <property type="entry name" value="LRR_R13L4/SHOC2-like"/>
</dbReference>
<dbReference type="SUPFAM" id="SSF52058">
    <property type="entry name" value="L domain-like"/>
    <property type="match status" value="1"/>
</dbReference>